<feature type="transmembrane region" description="Helical" evidence="1">
    <location>
        <begin position="12"/>
        <end position="40"/>
    </location>
</feature>
<evidence type="ECO:0000313" key="2">
    <source>
        <dbReference type="EMBL" id="JAH80685.1"/>
    </source>
</evidence>
<keyword evidence="1" id="KW-1133">Transmembrane helix</keyword>
<dbReference type="AlphaFoldDB" id="A0A0E9VTM1"/>
<evidence type="ECO:0000256" key="1">
    <source>
        <dbReference type="SAM" id="Phobius"/>
    </source>
</evidence>
<keyword evidence="1" id="KW-0472">Membrane</keyword>
<proteinExistence type="predicted"/>
<protein>
    <submittedName>
        <fullName evidence="2">Uncharacterized protein</fullName>
    </submittedName>
</protein>
<name>A0A0E9VTM1_ANGAN</name>
<keyword evidence="1" id="KW-0812">Transmembrane</keyword>
<organism evidence="2">
    <name type="scientific">Anguilla anguilla</name>
    <name type="common">European freshwater eel</name>
    <name type="synonym">Muraena anguilla</name>
    <dbReference type="NCBI Taxonomy" id="7936"/>
    <lineage>
        <taxon>Eukaryota</taxon>
        <taxon>Metazoa</taxon>
        <taxon>Chordata</taxon>
        <taxon>Craniata</taxon>
        <taxon>Vertebrata</taxon>
        <taxon>Euteleostomi</taxon>
        <taxon>Actinopterygii</taxon>
        <taxon>Neopterygii</taxon>
        <taxon>Teleostei</taxon>
        <taxon>Anguilliformes</taxon>
        <taxon>Anguillidae</taxon>
        <taxon>Anguilla</taxon>
    </lineage>
</organism>
<dbReference type="EMBL" id="GBXM01027892">
    <property type="protein sequence ID" value="JAH80685.1"/>
    <property type="molecule type" value="Transcribed_RNA"/>
</dbReference>
<sequence length="49" mass="5346">MKSAPIYQCILPVFVPVVTTAHCIFFLLHAAVVALVISVVSHEIINLIN</sequence>
<accession>A0A0E9VTM1</accession>
<reference evidence="2" key="1">
    <citation type="submission" date="2014-11" db="EMBL/GenBank/DDBJ databases">
        <authorList>
            <person name="Amaro Gonzalez C."/>
        </authorList>
    </citation>
    <scope>NUCLEOTIDE SEQUENCE</scope>
</reference>
<reference evidence="2" key="2">
    <citation type="journal article" date="2015" name="Fish Shellfish Immunol.">
        <title>Early steps in the European eel (Anguilla anguilla)-Vibrio vulnificus interaction in the gills: Role of the RtxA13 toxin.</title>
        <authorList>
            <person name="Callol A."/>
            <person name="Pajuelo D."/>
            <person name="Ebbesson L."/>
            <person name="Teles M."/>
            <person name="MacKenzie S."/>
            <person name="Amaro C."/>
        </authorList>
    </citation>
    <scope>NUCLEOTIDE SEQUENCE</scope>
</reference>